<keyword evidence="3" id="KW-1185">Reference proteome</keyword>
<accession>A0A918VEX2</accession>
<protein>
    <submittedName>
        <fullName evidence="2">Spore-associated protein A</fullName>
    </submittedName>
</protein>
<keyword evidence="1" id="KW-0732">Signal</keyword>
<sequence length="142" mass="14773">MKRMHRVAAVTAIAAATAAAAAAFAAPASAAVQGAYEAEYNGACGSGYSVLYGYDIGELGTVYLTWNERTGENCAVTVRARKGAPVYMQAKVFQTDHTLVSASDSGAYTTYAGPVYIPARGECVTVRGQIADEYVSFSGFCG</sequence>
<reference evidence="2" key="1">
    <citation type="journal article" date="2014" name="Int. J. Syst. Evol. Microbiol.">
        <title>Complete genome sequence of Corynebacterium casei LMG S-19264T (=DSM 44701T), isolated from a smear-ripened cheese.</title>
        <authorList>
            <consortium name="US DOE Joint Genome Institute (JGI-PGF)"/>
            <person name="Walter F."/>
            <person name="Albersmeier A."/>
            <person name="Kalinowski J."/>
            <person name="Ruckert C."/>
        </authorList>
    </citation>
    <scope>NUCLEOTIDE SEQUENCE</scope>
    <source>
        <strain evidence="2">JCM 5016</strain>
    </source>
</reference>
<evidence type="ECO:0000313" key="2">
    <source>
        <dbReference type="EMBL" id="GGZ92325.1"/>
    </source>
</evidence>
<organism evidence="2 3">
    <name type="scientific">Streptomyces echinoruber</name>
    <dbReference type="NCBI Taxonomy" id="68898"/>
    <lineage>
        <taxon>Bacteria</taxon>
        <taxon>Bacillati</taxon>
        <taxon>Actinomycetota</taxon>
        <taxon>Actinomycetes</taxon>
        <taxon>Kitasatosporales</taxon>
        <taxon>Streptomycetaceae</taxon>
        <taxon>Streptomyces</taxon>
    </lineage>
</organism>
<dbReference type="AlphaFoldDB" id="A0A918VEX2"/>
<dbReference type="RefSeq" id="WP_190058233.1">
    <property type="nucleotide sequence ID" value="NZ_BMWH01000012.1"/>
</dbReference>
<dbReference type="Proteomes" id="UP000623010">
    <property type="component" value="Unassembled WGS sequence"/>
</dbReference>
<dbReference type="EMBL" id="BMWH01000012">
    <property type="protein sequence ID" value="GGZ92325.1"/>
    <property type="molecule type" value="Genomic_DNA"/>
</dbReference>
<proteinExistence type="predicted"/>
<reference evidence="2" key="2">
    <citation type="submission" date="2020-09" db="EMBL/GenBank/DDBJ databases">
        <authorList>
            <person name="Sun Q."/>
            <person name="Ohkuma M."/>
        </authorList>
    </citation>
    <scope>NUCLEOTIDE SEQUENCE</scope>
    <source>
        <strain evidence="2">JCM 5016</strain>
    </source>
</reference>
<comment type="caution">
    <text evidence="2">The sequence shown here is derived from an EMBL/GenBank/DDBJ whole genome shotgun (WGS) entry which is preliminary data.</text>
</comment>
<name>A0A918VEX2_9ACTN</name>
<evidence type="ECO:0000256" key="1">
    <source>
        <dbReference type="SAM" id="SignalP"/>
    </source>
</evidence>
<gene>
    <name evidence="2" type="primary">sapA</name>
    <name evidence="2" type="ORF">GCM10010389_33700</name>
</gene>
<evidence type="ECO:0000313" key="3">
    <source>
        <dbReference type="Proteomes" id="UP000623010"/>
    </source>
</evidence>
<feature type="chain" id="PRO_5036813450" evidence="1">
    <location>
        <begin position="31"/>
        <end position="142"/>
    </location>
</feature>
<feature type="signal peptide" evidence="1">
    <location>
        <begin position="1"/>
        <end position="30"/>
    </location>
</feature>